<accession>A0A8H9CAX4</accession>
<dbReference type="EMBL" id="AP024147">
    <property type="protein sequence ID" value="BCM87890.1"/>
    <property type="molecule type" value="Genomic_DNA"/>
</dbReference>
<geneLocation type="plasmid" evidence="2 3">
    <name>pVL1_2</name>
</geneLocation>
<gene>
    <name evidence="2" type="ORF">mvi_63510</name>
</gene>
<organism evidence="2 3">
    <name type="scientific">Methylobacterium indicum</name>
    <dbReference type="NCBI Taxonomy" id="1775910"/>
    <lineage>
        <taxon>Bacteria</taxon>
        <taxon>Pseudomonadati</taxon>
        <taxon>Pseudomonadota</taxon>
        <taxon>Alphaproteobacteria</taxon>
        <taxon>Hyphomicrobiales</taxon>
        <taxon>Methylobacteriaceae</taxon>
        <taxon>Methylobacterium</taxon>
    </lineage>
</organism>
<keyword evidence="1" id="KW-0472">Membrane</keyword>
<reference evidence="2" key="1">
    <citation type="submission" date="2020-11" db="EMBL/GenBank/DDBJ databases">
        <title>Complete genome sequence of a novel pathogenic Methylobacterium strain isolated from rice in Vietnam.</title>
        <authorList>
            <person name="Lai K."/>
            <person name="Okazaki S."/>
            <person name="Higashi K."/>
            <person name="Mori H."/>
            <person name="Toyoda A."/>
            <person name="Kurokawa K."/>
        </authorList>
    </citation>
    <scope>NUCLEOTIDE SEQUENCE</scope>
    <source>
        <strain evidence="2">VL1</strain>
        <plasmid evidence="2">pVL1_2</plasmid>
    </source>
</reference>
<proteinExistence type="predicted"/>
<dbReference type="AlphaFoldDB" id="A0A8H9CAX4"/>
<dbReference type="Proteomes" id="UP000663508">
    <property type="component" value="Plasmid pVL1_2"/>
</dbReference>
<evidence type="ECO:0000313" key="3">
    <source>
        <dbReference type="Proteomes" id="UP000663508"/>
    </source>
</evidence>
<sequence length="74" mass="7736">MASLNERLKGFRTILLMAPVVLLSILDQVGAIDLEPILISIGLTPAQASAAPGIIALLAIILRAMTSTPMGRRG</sequence>
<dbReference type="RefSeq" id="WP_207183900.1">
    <property type="nucleotide sequence ID" value="NZ_AP024147.1"/>
</dbReference>
<keyword evidence="1" id="KW-1133">Transmembrane helix</keyword>
<feature type="transmembrane region" description="Helical" evidence="1">
    <location>
        <begin position="47"/>
        <end position="65"/>
    </location>
</feature>
<name>A0A8H9CAX4_9HYPH</name>
<keyword evidence="2" id="KW-0614">Plasmid</keyword>
<protein>
    <submittedName>
        <fullName evidence="2">Uncharacterized protein</fullName>
    </submittedName>
</protein>
<keyword evidence="1" id="KW-0812">Transmembrane</keyword>
<evidence type="ECO:0000313" key="2">
    <source>
        <dbReference type="EMBL" id="BCM87890.1"/>
    </source>
</evidence>
<evidence type="ECO:0000256" key="1">
    <source>
        <dbReference type="SAM" id="Phobius"/>
    </source>
</evidence>
<dbReference type="KEGG" id="mind:mvi_63510"/>